<evidence type="ECO:0000259" key="6">
    <source>
        <dbReference type="Pfam" id="PF04052"/>
    </source>
</evidence>
<dbReference type="Pfam" id="PF07676">
    <property type="entry name" value="PD40"/>
    <property type="match status" value="4"/>
</dbReference>
<evidence type="ECO:0000256" key="1">
    <source>
        <dbReference type="ARBA" id="ARBA00004418"/>
    </source>
</evidence>
<keyword evidence="3 5" id="KW-0732">Signal</keyword>
<comment type="subcellular location">
    <subcellularLocation>
        <location evidence="1 5">Periplasm</location>
    </subcellularLocation>
</comment>
<feature type="signal peptide" evidence="5">
    <location>
        <begin position="1"/>
        <end position="28"/>
    </location>
</feature>
<evidence type="ECO:0000256" key="2">
    <source>
        <dbReference type="ARBA" id="ARBA00009820"/>
    </source>
</evidence>
<dbReference type="Pfam" id="PF04052">
    <property type="entry name" value="TolB_N"/>
    <property type="match status" value="1"/>
</dbReference>
<evidence type="ECO:0000313" key="7">
    <source>
        <dbReference type="EMBL" id="ONG41644.1"/>
    </source>
</evidence>
<comment type="similarity">
    <text evidence="2 5">Belongs to the TolB family.</text>
</comment>
<keyword evidence="8" id="KW-1185">Reference proteome</keyword>
<dbReference type="Proteomes" id="UP000192132">
    <property type="component" value="Unassembled WGS sequence"/>
</dbReference>
<protein>
    <recommendedName>
        <fullName evidence="5">Tol-Pal system protein TolB</fullName>
    </recommendedName>
</protein>
<feature type="chain" id="PRO_5010592354" description="Tol-Pal system protein TolB" evidence="5">
    <location>
        <begin position="29"/>
        <end position="429"/>
    </location>
</feature>
<accession>A0A1S8CX89</accession>
<dbReference type="SUPFAM" id="SSF69304">
    <property type="entry name" value="Tricorn protease N-terminal domain"/>
    <property type="match status" value="1"/>
</dbReference>
<dbReference type="STRING" id="1907941.BKE30_04275"/>
<evidence type="ECO:0000313" key="8">
    <source>
        <dbReference type="Proteomes" id="UP000192132"/>
    </source>
</evidence>
<dbReference type="RefSeq" id="WP_076877398.1">
    <property type="nucleotide sequence ID" value="NZ_MLCN01000008.1"/>
</dbReference>
<dbReference type="AlphaFoldDB" id="A0A1S8CX89"/>
<dbReference type="HAMAP" id="MF_00671">
    <property type="entry name" value="TolB"/>
    <property type="match status" value="1"/>
</dbReference>
<dbReference type="InterPro" id="IPR014167">
    <property type="entry name" value="Tol-Pal_TolB"/>
</dbReference>
<comment type="function">
    <text evidence="5">Part of the Tol-Pal system, which plays a role in outer membrane invagination during cell division and is important for maintaining outer membrane integrity.</text>
</comment>
<organism evidence="7 8">
    <name type="scientific">Alkanindiges hydrocarboniclasticus</name>
    <dbReference type="NCBI Taxonomy" id="1907941"/>
    <lineage>
        <taxon>Bacteria</taxon>
        <taxon>Pseudomonadati</taxon>
        <taxon>Pseudomonadota</taxon>
        <taxon>Gammaproteobacteria</taxon>
        <taxon>Moraxellales</taxon>
        <taxon>Moraxellaceae</taxon>
        <taxon>Alkanindiges</taxon>
    </lineage>
</organism>
<name>A0A1S8CX89_9GAMM</name>
<sequence length="429" mass="46936" precursor="true">MLKLRLLTACIVASSAFLPALTTQVAHAALTFEVAKAFEEAPQIAVVPFASDNVVYSIVQSDLQRSGKFNSASTNLPERPTSSAEINVATWQNSGIPYVVVGKVTPSDDGLQIQYELFDVKKNTRLLGEVLQVPASRQREAGHLIADKIYQALTGIQGDFSGQIAYVLRNREAGKLMYTLQIADTDGQQPKTILESPEPILSPTWSPDARKLAYVSFETKRPAIYLQDLATGQREVLAQFKGLNGAPSISPDGQKMLFTGSMDGNPEVYEMNIATKRISRLTRDTAIDTEARYSPDGKSFVFTSDRGGTPQIYRYDLDDGSTRRLTFSGPFNARGTLSSDGRSLALVHRKAGSQYQVAVQDLASGVISILTPTPLDESPSFSPNGQMVVYATREGSRGMLSIMSVDGRFRMRLPSEQGEVREPAWAPRR</sequence>
<dbReference type="InterPro" id="IPR011042">
    <property type="entry name" value="6-blade_b-propeller_TolB-like"/>
</dbReference>
<dbReference type="InterPro" id="IPR011659">
    <property type="entry name" value="WD40"/>
</dbReference>
<evidence type="ECO:0000256" key="3">
    <source>
        <dbReference type="ARBA" id="ARBA00022729"/>
    </source>
</evidence>
<feature type="domain" description="TolB N-terminal" evidence="6">
    <location>
        <begin position="32"/>
        <end position="125"/>
    </location>
</feature>
<dbReference type="GO" id="GO:0042597">
    <property type="term" value="C:periplasmic space"/>
    <property type="evidence" value="ECO:0007669"/>
    <property type="project" value="UniProtKB-SubCell"/>
</dbReference>
<dbReference type="OrthoDB" id="9802240at2"/>
<evidence type="ECO:0000256" key="5">
    <source>
        <dbReference type="HAMAP-Rule" id="MF_00671"/>
    </source>
</evidence>
<comment type="caution">
    <text evidence="7">The sequence shown here is derived from an EMBL/GenBank/DDBJ whole genome shotgun (WGS) entry which is preliminary data.</text>
</comment>
<proteinExistence type="inferred from homology"/>
<keyword evidence="5" id="KW-0132">Cell division</keyword>
<dbReference type="Gene3D" id="3.40.50.10070">
    <property type="entry name" value="TolB, N-terminal domain"/>
    <property type="match status" value="1"/>
</dbReference>
<dbReference type="PANTHER" id="PTHR36842:SF1">
    <property type="entry name" value="PROTEIN TOLB"/>
    <property type="match status" value="1"/>
</dbReference>
<dbReference type="GO" id="GO:0017038">
    <property type="term" value="P:protein import"/>
    <property type="evidence" value="ECO:0007669"/>
    <property type="project" value="InterPro"/>
</dbReference>
<dbReference type="PANTHER" id="PTHR36842">
    <property type="entry name" value="PROTEIN TOLB HOMOLOG"/>
    <property type="match status" value="1"/>
</dbReference>
<dbReference type="SUPFAM" id="SSF52964">
    <property type="entry name" value="TolB, N-terminal domain"/>
    <property type="match status" value="1"/>
</dbReference>
<dbReference type="EMBL" id="MLCN01000008">
    <property type="protein sequence ID" value="ONG41644.1"/>
    <property type="molecule type" value="Genomic_DNA"/>
</dbReference>
<reference evidence="7 8" key="1">
    <citation type="submission" date="2016-10" db="EMBL/GenBank/DDBJ databases">
        <title>Draft Genome sequence of Alkanindiges sp. strain H1.</title>
        <authorList>
            <person name="Subhash Y."/>
            <person name="Lee S."/>
        </authorList>
    </citation>
    <scope>NUCLEOTIDE SEQUENCE [LARGE SCALE GENOMIC DNA]</scope>
    <source>
        <strain evidence="7 8">H1</strain>
    </source>
</reference>
<evidence type="ECO:0000256" key="4">
    <source>
        <dbReference type="ARBA" id="ARBA00022764"/>
    </source>
</evidence>
<dbReference type="NCBIfam" id="TIGR02800">
    <property type="entry name" value="propeller_TolB"/>
    <property type="match status" value="1"/>
</dbReference>
<dbReference type="Gene3D" id="2.120.10.30">
    <property type="entry name" value="TolB, C-terminal domain"/>
    <property type="match status" value="1"/>
</dbReference>
<keyword evidence="4 5" id="KW-0574">Periplasm</keyword>
<dbReference type="GO" id="GO:0051301">
    <property type="term" value="P:cell division"/>
    <property type="evidence" value="ECO:0007669"/>
    <property type="project" value="UniProtKB-UniRule"/>
</dbReference>
<keyword evidence="5" id="KW-0131">Cell cycle</keyword>
<comment type="subunit">
    <text evidence="5">The Tol-Pal system is composed of five core proteins: the inner membrane proteins TolA, TolQ and TolR, the periplasmic protein TolB and the outer membrane protein Pal. They form a network linking the inner and outer membranes and the peptidoglycan layer.</text>
</comment>
<dbReference type="InterPro" id="IPR007195">
    <property type="entry name" value="TolB_N"/>
</dbReference>
<gene>
    <name evidence="5" type="primary">tolB</name>
    <name evidence="7" type="ORF">BKE30_04275</name>
</gene>